<feature type="active site" description="Proton acceptor" evidence="3">
    <location>
        <position position="30"/>
    </location>
</feature>
<comment type="caution">
    <text evidence="5">The sequence shown here is derived from an EMBL/GenBank/DDBJ whole genome shotgun (WGS) entry which is preliminary data.</text>
</comment>
<name>A0A812S7I4_9DINO</name>
<keyword evidence="4" id="KW-0067">ATP-binding</keyword>
<organism evidence="5 6">
    <name type="scientific">Symbiodinium necroappetens</name>
    <dbReference type="NCBI Taxonomy" id="1628268"/>
    <lineage>
        <taxon>Eukaryota</taxon>
        <taxon>Sar</taxon>
        <taxon>Alveolata</taxon>
        <taxon>Dinophyceae</taxon>
        <taxon>Suessiales</taxon>
        <taxon>Symbiodiniaceae</taxon>
        <taxon>Symbiodinium</taxon>
    </lineage>
</organism>
<evidence type="ECO:0000256" key="2">
    <source>
        <dbReference type="ARBA" id="ARBA00022801"/>
    </source>
</evidence>
<dbReference type="Pfam" id="PF01150">
    <property type="entry name" value="GDA1_CD39"/>
    <property type="match status" value="1"/>
</dbReference>
<feature type="binding site" evidence="4">
    <location>
        <begin position="60"/>
        <end position="64"/>
    </location>
    <ligand>
        <name>ATP</name>
        <dbReference type="ChEBI" id="CHEBI:30616"/>
    </ligand>
</feature>
<proteinExistence type="inferred from homology"/>
<evidence type="ECO:0000313" key="6">
    <source>
        <dbReference type="Proteomes" id="UP000601435"/>
    </source>
</evidence>
<dbReference type="PANTHER" id="PTHR11782:SF83">
    <property type="entry name" value="GUANOSINE-DIPHOSPHATASE"/>
    <property type="match status" value="1"/>
</dbReference>
<protein>
    <submittedName>
        <fullName evidence="5">Entpd8 protein</fullName>
    </submittedName>
</protein>
<gene>
    <name evidence="5" type="primary">Entpd8</name>
    <name evidence="5" type="ORF">SNEC2469_LOCUS13258</name>
</gene>
<evidence type="ECO:0000256" key="4">
    <source>
        <dbReference type="PIRSR" id="PIRSR600407-2"/>
    </source>
</evidence>
<sequence length="110" mass="12000">MKAAREYLRKQDMFAVTRDEQVRVLSGEEEGAFGWLALNQKQAEISPDPATTLGALDFGGASVQISFVPQETSILANLFPMHFGGSVRGPIHLYSHRQAATVFRSASSTT</sequence>
<dbReference type="Gene3D" id="3.30.420.150">
    <property type="entry name" value="Exopolyphosphatase. Domain 2"/>
    <property type="match status" value="1"/>
</dbReference>
<dbReference type="GO" id="GO:0017110">
    <property type="term" value="F:nucleoside diphosphate phosphatase activity"/>
    <property type="evidence" value="ECO:0007669"/>
    <property type="project" value="TreeGrafter"/>
</dbReference>
<dbReference type="GO" id="GO:0005524">
    <property type="term" value="F:ATP binding"/>
    <property type="evidence" value="ECO:0007669"/>
    <property type="project" value="UniProtKB-KW"/>
</dbReference>
<dbReference type="AlphaFoldDB" id="A0A812S7I4"/>
<keyword evidence="2" id="KW-0378">Hydrolase</keyword>
<keyword evidence="4" id="KW-0547">Nucleotide-binding</keyword>
<evidence type="ECO:0000256" key="1">
    <source>
        <dbReference type="ARBA" id="ARBA00009283"/>
    </source>
</evidence>
<dbReference type="GO" id="GO:0009134">
    <property type="term" value="P:nucleoside diphosphate catabolic process"/>
    <property type="evidence" value="ECO:0007669"/>
    <property type="project" value="TreeGrafter"/>
</dbReference>
<dbReference type="PANTHER" id="PTHR11782">
    <property type="entry name" value="ADENOSINE/GUANOSINE DIPHOSPHATASE"/>
    <property type="match status" value="1"/>
</dbReference>
<evidence type="ECO:0000256" key="3">
    <source>
        <dbReference type="PIRSR" id="PIRSR600407-1"/>
    </source>
</evidence>
<reference evidence="5" key="1">
    <citation type="submission" date="2021-02" db="EMBL/GenBank/DDBJ databases">
        <authorList>
            <person name="Dougan E. K."/>
            <person name="Rhodes N."/>
            <person name="Thang M."/>
            <person name="Chan C."/>
        </authorList>
    </citation>
    <scope>NUCLEOTIDE SEQUENCE</scope>
</reference>
<keyword evidence="6" id="KW-1185">Reference proteome</keyword>
<comment type="similarity">
    <text evidence="1">Belongs to the GDA1/CD39 NTPase family.</text>
</comment>
<evidence type="ECO:0000313" key="5">
    <source>
        <dbReference type="EMBL" id="CAE7470695.1"/>
    </source>
</evidence>
<dbReference type="GO" id="GO:0016020">
    <property type="term" value="C:membrane"/>
    <property type="evidence" value="ECO:0007669"/>
    <property type="project" value="TreeGrafter"/>
</dbReference>
<dbReference type="InterPro" id="IPR000407">
    <property type="entry name" value="GDA1_CD39_NTPase"/>
</dbReference>
<accession>A0A812S7I4</accession>
<dbReference type="EMBL" id="CAJNJA010021153">
    <property type="protein sequence ID" value="CAE7470695.1"/>
    <property type="molecule type" value="Genomic_DNA"/>
</dbReference>
<dbReference type="OrthoDB" id="6372431at2759"/>
<dbReference type="Proteomes" id="UP000601435">
    <property type="component" value="Unassembled WGS sequence"/>
</dbReference>